<evidence type="ECO:0000313" key="2">
    <source>
        <dbReference type="Proteomes" id="UP000265930"/>
    </source>
</evidence>
<dbReference type="RefSeq" id="WP_119367921.1">
    <property type="nucleotide sequence ID" value="NZ_QXDJ01000006.1"/>
</dbReference>
<dbReference type="Proteomes" id="UP000265930">
    <property type="component" value="Unassembled WGS sequence"/>
</dbReference>
<name>A0A399IPF2_9CLOT</name>
<comment type="caution">
    <text evidence="1">The sequence shown here is derived from an EMBL/GenBank/DDBJ whole genome shotgun (WGS) entry which is preliminary data.</text>
</comment>
<evidence type="ECO:0000313" key="1">
    <source>
        <dbReference type="EMBL" id="RII32846.1"/>
    </source>
</evidence>
<dbReference type="EMBL" id="QXDJ01000006">
    <property type="protein sequence ID" value="RII32846.1"/>
    <property type="molecule type" value="Genomic_DNA"/>
</dbReference>
<proteinExistence type="predicted"/>
<reference evidence="1 2" key="1">
    <citation type="submission" date="2018-08" db="EMBL/GenBank/DDBJ databases">
        <title>Genome of Clostridium chromiireducens C1, DSM12136.</title>
        <authorList>
            <person name="Xing M."/>
            <person name="Wei Y."/>
            <person name="Ang E.L."/>
            <person name="Zhao H."/>
            <person name="Zhang Y."/>
        </authorList>
    </citation>
    <scope>NUCLEOTIDE SEQUENCE [LARGE SCALE GENOMIC DNA]</scope>
    <source>
        <strain evidence="1 2">C1</strain>
    </source>
</reference>
<organism evidence="1 2">
    <name type="scientific">Clostridium chromiireducens</name>
    <dbReference type="NCBI Taxonomy" id="225345"/>
    <lineage>
        <taxon>Bacteria</taxon>
        <taxon>Bacillati</taxon>
        <taxon>Bacillota</taxon>
        <taxon>Clostridia</taxon>
        <taxon>Eubacteriales</taxon>
        <taxon>Clostridiaceae</taxon>
        <taxon>Clostridium</taxon>
    </lineage>
</organism>
<dbReference type="AlphaFoldDB" id="A0A399IPF2"/>
<sequence length="67" mass="7333">MAIKVIEGKVNVDGDLKEVGAKLKMKEVDEKRLVNLGFAEFYDGEADEVEVIYDEEAEKSGNGKGGK</sequence>
<gene>
    <name evidence="1" type="ORF">D2A34_21870</name>
</gene>
<protein>
    <submittedName>
        <fullName evidence="1">Uncharacterized protein</fullName>
    </submittedName>
</protein>
<accession>A0A399IPF2</accession>